<proteinExistence type="predicted"/>
<gene>
    <name evidence="1" type="ORF">SAMN05660909_03676</name>
</gene>
<keyword evidence="2" id="KW-1185">Reference proteome</keyword>
<organism evidence="1 2">
    <name type="scientific">Chitinophaga terrae</name>
    <name type="common">ex Kim and Jung 2007</name>
    <dbReference type="NCBI Taxonomy" id="408074"/>
    <lineage>
        <taxon>Bacteria</taxon>
        <taxon>Pseudomonadati</taxon>
        <taxon>Bacteroidota</taxon>
        <taxon>Chitinophagia</taxon>
        <taxon>Chitinophagales</taxon>
        <taxon>Chitinophagaceae</taxon>
        <taxon>Chitinophaga</taxon>
    </lineage>
</organism>
<reference evidence="2" key="1">
    <citation type="submission" date="2016-10" db="EMBL/GenBank/DDBJ databases">
        <authorList>
            <person name="Varghese N."/>
            <person name="Submissions S."/>
        </authorList>
    </citation>
    <scope>NUCLEOTIDE SEQUENCE [LARGE SCALE GENOMIC DNA]</scope>
    <source>
        <strain evidence="2">DSM 23920</strain>
    </source>
</reference>
<dbReference type="AlphaFoldDB" id="A0A1H4EFC2"/>
<dbReference type="Proteomes" id="UP000199656">
    <property type="component" value="Unassembled WGS sequence"/>
</dbReference>
<name>A0A1H4EFC2_9BACT</name>
<dbReference type="EMBL" id="FNRL01000018">
    <property type="protein sequence ID" value="SEA83656.1"/>
    <property type="molecule type" value="Genomic_DNA"/>
</dbReference>
<protein>
    <recommendedName>
        <fullName evidence="3">YD repeat-containing protein</fullName>
    </recommendedName>
</protein>
<evidence type="ECO:0000313" key="2">
    <source>
        <dbReference type="Proteomes" id="UP000199656"/>
    </source>
</evidence>
<sequence>MTCTSQFPKMATDVPMRRWMMIFFLIFSANASYAQTQLSKVIPASPVAMELTKYINYPVNLSNGLVQISIPLYEINEGDIKLPVTLNYHASGLKPNIRSGSWLGDGWSLNTGPSLSRSINGGVDELYYWNFDNDMLPSYFQMQQVVEQKKDIALDEFNYSLLNNSGRLYFKRTANNQLRPVFIPVSPVKVNLPNVNDYTNVINLTDAMGFQYSFGGSESKYKDYVYHTYGSSVSQVPTAWKIKSIFSPLSNRSISFEYADNITEVPFYRMTDKVVMLDNISCQCTDKIPLIQVDDVGMNPKYYNYDLTAQQLQLVDVYNVTLPTGYSFPQRSTETITQFNSYINKISFSGGYILFTKNEGGRPGLTSIRVYNYQNTLVKQIELIQAVSGYAAMQLSEVRISSPYSTEIQKYSFQYNGVMSKDTRSLDKWGFYNAAPNTTLVPSITTSVQVNNFPYPGEQKDISIPGGDREPNESAMQQGMLTEIKYPTGGRTRFIYEAHRYKDELGRIRLAGGLRIKQIQQVDDAGQKLYRNFNYSVNGNYNEGWTCK</sequence>
<evidence type="ECO:0000313" key="1">
    <source>
        <dbReference type="EMBL" id="SEA83656.1"/>
    </source>
</evidence>
<dbReference type="STRING" id="408074.SAMN05660909_03676"/>
<accession>A0A1H4EFC2</accession>
<evidence type="ECO:0008006" key="3">
    <source>
        <dbReference type="Google" id="ProtNLM"/>
    </source>
</evidence>